<sequence length="328" mass="36904">MNSTALTASEWLAQYKSSYEFVHKSCTWRLSQSSTQADMKLMGLWQGSQFELFCSAQQVLACVSPSVTPKVFESLPLTARQLLIQPVCEQWFLLVGDDYPDISNVELITETEFDSQLICLLPTDVEESGQQSIGWFFNSDCPENLPILDVLLSSWPKTEIIDQPQPPHFLRFISGLQPLTKEELLTLHTGSLIRQGYVFYPNIALADCSSNNHKGLPKEVTLCTGTAEKNYCADNSLDISMIHEGSPWLVYEVASMTVTKTQFENILELGIDDDALMQQLSGSIVNIYLFDEQKKIVYCGQGEIVLFLNSYAVHISHWTNPTEQAEHV</sequence>
<name>A0ABQ6EYM9_9VIBR</name>
<dbReference type="RefSeq" id="WP_284191718.1">
    <property type="nucleotide sequence ID" value="NZ_BSPW01000027.1"/>
</dbReference>
<proteinExistence type="predicted"/>
<comment type="caution">
    <text evidence="1">The sequence shown here is derived from an EMBL/GenBank/DDBJ whole genome shotgun (WGS) entry which is preliminary data.</text>
</comment>
<keyword evidence="2" id="KW-1185">Reference proteome</keyword>
<dbReference type="Proteomes" id="UP001157138">
    <property type="component" value="Unassembled WGS sequence"/>
</dbReference>
<evidence type="ECO:0000313" key="1">
    <source>
        <dbReference type="EMBL" id="GLT17816.1"/>
    </source>
</evidence>
<evidence type="ECO:0000313" key="2">
    <source>
        <dbReference type="Proteomes" id="UP001157138"/>
    </source>
</evidence>
<gene>
    <name evidence="1" type="ORF">GCM10007938_15940</name>
</gene>
<reference evidence="2" key="1">
    <citation type="journal article" date="2019" name="Int. J. Syst. Evol. Microbiol.">
        <title>The Global Catalogue of Microorganisms (GCM) 10K type strain sequencing project: providing services to taxonomists for standard genome sequencing and annotation.</title>
        <authorList>
            <consortium name="The Broad Institute Genomics Platform"/>
            <consortium name="The Broad Institute Genome Sequencing Center for Infectious Disease"/>
            <person name="Wu L."/>
            <person name="Ma J."/>
        </authorList>
    </citation>
    <scope>NUCLEOTIDE SEQUENCE [LARGE SCALE GENOMIC DNA]</scope>
    <source>
        <strain evidence="2">NBRC 108723</strain>
    </source>
</reference>
<accession>A0ABQ6EYM9</accession>
<organism evidence="1 2">
    <name type="scientific">Vibrio zhanjiangensis</name>
    <dbReference type="NCBI Taxonomy" id="1046128"/>
    <lineage>
        <taxon>Bacteria</taxon>
        <taxon>Pseudomonadati</taxon>
        <taxon>Pseudomonadota</taxon>
        <taxon>Gammaproteobacteria</taxon>
        <taxon>Vibrionales</taxon>
        <taxon>Vibrionaceae</taxon>
        <taxon>Vibrio</taxon>
    </lineage>
</organism>
<protein>
    <submittedName>
        <fullName evidence="1">Uncharacterized protein</fullName>
    </submittedName>
</protein>
<dbReference type="EMBL" id="BSPW01000027">
    <property type="protein sequence ID" value="GLT17816.1"/>
    <property type="molecule type" value="Genomic_DNA"/>
</dbReference>